<proteinExistence type="predicted"/>
<dbReference type="RefSeq" id="WP_379558374.1">
    <property type="nucleotide sequence ID" value="NZ_JBHTJS010000035.1"/>
</dbReference>
<comment type="caution">
    <text evidence="1">The sequence shown here is derived from an EMBL/GenBank/DDBJ whole genome shotgun (WGS) entry which is preliminary data.</text>
</comment>
<accession>A0ABW3KHD5</accession>
<keyword evidence="2" id="KW-1185">Reference proteome</keyword>
<reference evidence="2" key="1">
    <citation type="journal article" date="2019" name="Int. J. Syst. Evol. Microbiol.">
        <title>The Global Catalogue of Microorganisms (GCM) 10K type strain sequencing project: providing services to taxonomists for standard genome sequencing and annotation.</title>
        <authorList>
            <consortium name="The Broad Institute Genomics Platform"/>
            <consortium name="The Broad Institute Genome Sequencing Center for Infectious Disease"/>
            <person name="Wu L."/>
            <person name="Ma J."/>
        </authorList>
    </citation>
    <scope>NUCLEOTIDE SEQUENCE [LARGE SCALE GENOMIC DNA]</scope>
    <source>
        <strain evidence="2">CCUG 60525</strain>
    </source>
</reference>
<dbReference type="EMBL" id="JBHTJS010000035">
    <property type="protein sequence ID" value="MFD1008398.1"/>
    <property type="molecule type" value="Genomic_DNA"/>
</dbReference>
<name>A0ABW3KHD5_9GAMM</name>
<protein>
    <submittedName>
        <fullName evidence="1">Uncharacterized protein</fullName>
    </submittedName>
</protein>
<evidence type="ECO:0000313" key="2">
    <source>
        <dbReference type="Proteomes" id="UP001597048"/>
    </source>
</evidence>
<dbReference type="Proteomes" id="UP001597048">
    <property type="component" value="Unassembled WGS sequence"/>
</dbReference>
<evidence type="ECO:0000313" key="1">
    <source>
        <dbReference type="EMBL" id="MFD1008398.1"/>
    </source>
</evidence>
<sequence length="45" mass="5071">MFAKQLYALALPDGSPFRAEISQEVLRVTEDSNWANIRAAYLGKE</sequence>
<organism evidence="1 2">
    <name type="scientific">Oceanisphaera ostreae</name>
    <dbReference type="NCBI Taxonomy" id="914151"/>
    <lineage>
        <taxon>Bacteria</taxon>
        <taxon>Pseudomonadati</taxon>
        <taxon>Pseudomonadota</taxon>
        <taxon>Gammaproteobacteria</taxon>
        <taxon>Aeromonadales</taxon>
        <taxon>Aeromonadaceae</taxon>
        <taxon>Oceanisphaera</taxon>
    </lineage>
</organism>
<gene>
    <name evidence="1" type="ORF">ACFQ1C_09570</name>
</gene>